<dbReference type="EMBL" id="CP013650">
    <property type="protein sequence ID" value="ALS99984.1"/>
    <property type="molecule type" value="Genomic_DNA"/>
</dbReference>
<dbReference type="PANTHER" id="PTHR46211">
    <property type="entry name" value="GLYCEROPHOSPHORYL DIESTER PHOSPHODIESTERASE"/>
    <property type="match status" value="1"/>
</dbReference>
<dbReference type="PANTHER" id="PTHR46211:SF1">
    <property type="entry name" value="GLYCEROPHOSPHODIESTER PHOSPHODIESTERASE, CYTOPLASMIC"/>
    <property type="match status" value="1"/>
</dbReference>
<dbReference type="Proteomes" id="UP000068447">
    <property type="component" value="Chromosome"/>
</dbReference>
<dbReference type="OrthoDB" id="9795622at2"/>
<gene>
    <name evidence="2" type="ORF">AT746_18070</name>
</gene>
<accession>A0A0U3B4I8</accession>
<dbReference type="GO" id="GO:0006629">
    <property type="term" value="P:lipid metabolic process"/>
    <property type="evidence" value="ECO:0007669"/>
    <property type="project" value="InterPro"/>
</dbReference>
<protein>
    <submittedName>
        <fullName evidence="2">Glycerophosphodiester phosphodiesterase</fullName>
    </submittedName>
</protein>
<dbReference type="Gene3D" id="3.20.20.190">
    <property type="entry name" value="Phosphatidylinositol (PI) phosphodiesterase"/>
    <property type="match status" value="1"/>
</dbReference>
<dbReference type="SUPFAM" id="SSF51695">
    <property type="entry name" value="PLC-like phosphodiesterases"/>
    <property type="match status" value="1"/>
</dbReference>
<reference evidence="2 3" key="1">
    <citation type="submission" date="2015-12" db="EMBL/GenBank/DDBJ databases">
        <title>Complete genome of Lacimicrobium alkaliphilum KCTC 32984.</title>
        <authorList>
            <person name="Kim S.-G."/>
            <person name="Lee Y.-J."/>
        </authorList>
    </citation>
    <scope>NUCLEOTIDE SEQUENCE [LARGE SCALE GENOMIC DNA]</scope>
    <source>
        <strain evidence="2 3">YelD216</strain>
    </source>
</reference>
<dbReference type="GO" id="GO:0008081">
    <property type="term" value="F:phosphoric diester hydrolase activity"/>
    <property type="evidence" value="ECO:0007669"/>
    <property type="project" value="InterPro"/>
</dbReference>
<dbReference type="STRING" id="1526571.AT746_18070"/>
<dbReference type="RefSeq" id="WP_062483310.1">
    <property type="nucleotide sequence ID" value="NZ_CP013650.1"/>
</dbReference>
<proteinExistence type="predicted"/>
<organism evidence="2 3">
    <name type="scientific">Lacimicrobium alkaliphilum</name>
    <dbReference type="NCBI Taxonomy" id="1526571"/>
    <lineage>
        <taxon>Bacteria</taxon>
        <taxon>Pseudomonadati</taxon>
        <taxon>Pseudomonadota</taxon>
        <taxon>Gammaproteobacteria</taxon>
        <taxon>Alteromonadales</taxon>
        <taxon>Alteromonadaceae</taxon>
        <taxon>Lacimicrobium</taxon>
    </lineage>
</organism>
<dbReference type="KEGG" id="lal:AT746_18070"/>
<evidence type="ECO:0000313" key="3">
    <source>
        <dbReference type="Proteomes" id="UP000068447"/>
    </source>
</evidence>
<dbReference type="InterPro" id="IPR017946">
    <property type="entry name" value="PLC-like_Pdiesterase_TIM-brl"/>
</dbReference>
<name>A0A0U3B4I8_9ALTE</name>
<evidence type="ECO:0000259" key="1">
    <source>
        <dbReference type="PROSITE" id="PS51704"/>
    </source>
</evidence>
<evidence type="ECO:0000313" key="2">
    <source>
        <dbReference type="EMBL" id="ALS99984.1"/>
    </source>
</evidence>
<feature type="domain" description="GP-PDE" evidence="1">
    <location>
        <begin position="1"/>
        <end position="228"/>
    </location>
</feature>
<dbReference type="PROSITE" id="PS51704">
    <property type="entry name" value="GP_PDE"/>
    <property type="match status" value="1"/>
</dbReference>
<keyword evidence="3" id="KW-1185">Reference proteome</keyword>
<dbReference type="Pfam" id="PF03009">
    <property type="entry name" value="GDPD"/>
    <property type="match status" value="1"/>
</dbReference>
<sequence>MLVIAHRGASAIAPENTLMAIEKAIDMGVDGIEIDVHGVDGEVIVIHDRWLHRTTNGKGRISDLSFAELRKLDAGQGQQIPTLWEVMSLVSGRCSLNIELKGISDVIPILRLVDSAVAELGFSPNQFLLSSFNHHLLFEIKQIRPDLQVGALTASCPLDYAAFAVALHAYSVHIELNFVNPAFVADAKEKGLQVYVYTVDELPDMEMLASWGVDGIFTNVPDRALNFRDNPRLTDVSAAVLISD</sequence>
<dbReference type="AlphaFoldDB" id="A0A0U3B4I8"/>
<dbReference type="InterPro" id="IPR030395">
    <property type="entry name" value="GP_PDE_dom"/>
</dbReference>